<gene>
    <name evidence="1" type="ORF">K4G66_04490</name>
</gene>
<dbReference type="EMBL" id="CP120682">
    <property type="protein sequence ID" value="WKN37965.1"/>
    <property type="molecule type" value="Genomic_DNA"/>
</dbReference>
<accession>A0AA49GSG9</accession>
<reference evidence="1" key="2">
    <citation type="journal article" date="2024" name="Antonie Van Leeuwenhoek">
        <title>Roseihalotalea indica gen. nov., sp. nov., a halophilic Bacteroidetes from mesopelagic Southwest Indian Ocean with higher carbohydrate metabolic potential.</title>
        <authorList>
            <person name="Chen B."/>
            <person name="Zhang M."/>
            <person name="Lin D."/>
            <person name="Ye J."/>
            <person name="Tang K."/>
        </authorList>
    </citation>
    <scope>NUCLEOTIDE SEQUENCE</scope>
    <source>
        <strain evidence="1">TK19036</strain>
    </source>
</reference>
<dbReference type="SUPFAM" id="SSF53756">
    <property type="entry name" value="UDP-Glycosyltransferase/glycogen phosphorylase"/>
    <property type="match status" value="1"/>
</dbReference>
<name>A0AA49GSG9_9BACT</name>
<sequence>MRLLYLSYSKIPSRFANSIQVMHMCDAFAKQGWSVTLFCLRTVRKEDIGAYYGLPNTPVQLVPIRMPRIKVISRFLYALRVIWSIKRNGWKGILYGRDFFSLALIAKTQLIREPIYLEIHQPPSDRLENYLQQTIFRSPYFKGLVVISEALKQEYERRFGKLVAGKVYVAHDAASPSKTISSVLPALDIPRVGYTGSLQPGKGMELIAKIAADLPECEFHIVGGTDEQVAYWSQQCPPHVYFHGHQDPQKIAGYLASFDVVLAPYQPQVKVGHKKIDIARWMSPLKLFEYMAASKPIVASDLPVLREVLHHKQNALLINPDDIAAWVQAIRSLLEDEKLREQLSQQAHRDFHQHYTWEKRAEQLGQLFDTLHHQTTPAL</sequence>
<evidence type="ECO:0000313" key="1">
    <source>
        <dbReference type="EMBL" id="WKN37965.1"/>
    </source>
</evidence>
<dbReference type="AlphaFoldDB" id="A0AA49GSG9"/>
<dbReference type="CDD" id="cd03801">
    <property type="entry name" value="GT4_PimA-like"/>
    <property type="match status" value="1"/>
</dbReference>
<reference evidence="1" key="1">
    <citation type="journal article" date="2023" name="Comput. Struct. Biotechnol. J.">
        <title>Discovery of a novel marine Bacteroidetes with a rich repertoire of carbohydrate-active enzymes.</title>
        <authorList>
            <person name="Chen B."/>
            <person name="Liu G."/>
            <person name="Chen Q."/>
            <person name="Wang H."/>
            <person name="Liu L."/>
            <person name="Tang K."/>
        </authorList>
    </citation>
    <scope>NUCLEOTIDE SEQUENCE</scope>
    <source>
        <strain evidence="1">TK19036</strain>
    </source>
</reference>
<dbReference type="PANTHER" id="PTHR12526">
    <property type="entry name" value="GLYCOSYLTRANSFERASE"/>
    <property type="match status" value="1"/>
</dbReference>
<dbReference type="Pfam" id="PF13692">
    <property type="entry name" value="Glyco_trans_1_4"/>
    <property type="match status" value="1"/>
</dbReference>
<dbReference type="Gene3D" id="3.40.50.2000">
    <property type="entry name" value="Glycogen Phosphorylase B"/>
    <property type="match status" value="1"/>
</dbReference>
<proteinExistence type="predicted"/>
<organism evidence="1">
    <name type="scientific">Roseihalotalea indica</name>
    <dbReference type="NCBI Taxonomy" id="2867963"/>
    <lineage>
        <taxon>Bacteria</taxon>
        <taxon>Pseudomonadati</taxon>
        <taxon>Bacteroidota</taxon>
        <taxon>Cytophagia</taxon>
        <taxon>Cytophagales</taxon>
        <taxon>Catalimonadaceae</taxon>
        <taxon>Roseihalotalea</taxon>
    </lineage>
</organism>
<protein>
    <submittedName>
        <fullName evidence="1">Glycosyltransferase family 4 protein</fullName>
    </submittedName>
</protein>